<dbReference type="CDD" id="cd01408">
    <property type="entry name" value="SIRT1"/>
    <property type="match status" value="1"/>
</dbReference>
<feature type="binding site" evidence="10">
    <location>
        <begin position="124"/>
        <end position="127"/>
    </location>
    <ligand>
        <name>NAD(+)</name>
        <dbReference type="ChEBI" id="CHEBI:57540"/>
    </ligand>
</feature>
<name>F8Q082_SERL3</name>
<keyword evidence="4 8" id="KW-0479">Metal-binding</keyword>
<keyword evidence="6 8" id="KW-0520">NAD</keyword>
<reference evidence="16" key="1">
    <citation type="journal article" date="2011" name="Science">
        <title>The plant cell wall-decomposing machinery underlies the functional diversity of forest fungi.</title>
        <authorList>
            <person name="Eastwood D.C."/>
            <person name="Floudas D."/>
            <person name="Binder M."/>
            <person name="Majcherczyk A."/>
            <person name="Schneider P."/>
            <person name="Aerts A."/>
            <person name="Asiegbu F.O."/>
            <person name="Baker S.E."/>
            <person name="Barry K."/>
            <person name="Bendiksby M."/>
            <person name="Blumentritt M."/>
            <person name="Coutinho P.M."/>
            <person name="Cullen D."/>
            <person name="de Vries R.P."/>
            <person name="Gathman A."/>
            <person name="Goodell B."/>
            <person name="Henrissat B."/>
            <person name="Ihrmark K."/>
            <person name="Kauserud H."/>
            <person name="Kohler A."/>
            <person name="LaButti K."/>
            <person name="Lapidus A."/>
            <person name="Lavin J.L."/>
            <person name="Lee Y.-H."/>
            <person name="Lindquist E."/>
            <person name="Lilly W."/>
            <person name="Lucas S."/>
            <person name="Morin E."/>
            <person name="Murat C."/>
            <person name="Oguiza J.A."/>
            <person name="Park J."/>
            <person name="Pisabarro A.G."/>
            <person name="Riley R."/>
            <person name="Rosling A."/>
            <person name="Salamov A."/>
            <person name="Schmidt O."/>
            <person name="Schmutz J."/>
            <person name="Skrede I."/>
            <person name="Stenlid J."/>
            <person name="Wiebenga A."/>
            <person name="Xie X."/>
            <person name="Kuees U."/>
            <person name="Hibbett D.S."/>
            <person name="Hoffmeister D."/>
            <person name="Hoegberg N."/>
            <person name="Martin F."/>
            <person name="Grigoriev I.V."/>
            <person name="Watkinson S.C."/>
        </authorList>
    </citation>
    <scope>NUCLEOTIDE SEQUENCE [LARGE SCALE GENOMIC DNA]</scope>
    <source>
        <strain evidence="16">strain S7.3</strain>
    </source>
</reference>
<comment type="similarity">
    <text evidence="2 8">Belongs to the sirtuin family. Class I subfamily.</text>
</comment>
<comment type="cofactor">
    <cofactor evidence="11">
        <name>Zn(2+)</name>
        <dbReference type="ChEBI" id="CHEBI:29105"/>
    </cofactor>
    <text evidence="11">Binds 1 zinc ion per subunit.</text>
</comment>
<dbReference type="InterPro" id="IPR017328">
    <property type="entry name" value="Sirtuin_class_I"/>
</dbReference>
<dbReference type="Pfam" id="PF02146">
    <property type="entry name" value="SIR2"/>
    <property type="match status" value="1"/>
</dbReference>
<dbReference type="InterPro" id="IPR026591">
    <property type="entry name" value="Sirtuin_cat_small_dom_sf"/>
</dbReference>
<dbReference type="PIRSF" id="PIRSF037938">
    <property type="entry name" value="SIR2_euk"/>
    <property type="match status" value="1"/>
</dbReference>
<feature type="compositionally biased region" description="Basic and acidic residues" evidence="13">
    <location>
        <begin position="344"/>
        <end position="357"/>
    </location>
</feature>
<dbReference type="PANTHER" id="PTHR11085">
    <property type="entry name" value="NAD-DEPENDENT PROTEIN DEACYLASE SIRTUIN-5, MITOCHONDRIAL-RELATED"/>
    <property type="match status" value="1"/>
</dbReference>
<dbReference type="Gene3D" id="3.30.1600.10">
    <property type="entry name" value="SIR2/SIRT2 'Small Domain"/>
    <property type="match status" value="1"/>
</dbReference>
<feature type="binding site" evidence="10">
    <location>
        <begin position="216"/>
        <end position="217"/>
    </location>
    <ligand>
        <name>NAD(+)</name>
        <dbReference type="ChEBI" id="CHEBI:57540"/>
    </ligand>
</feature>
<dbReference type="InterPro" id="IPR026590">
    <property type="entry name" value="Ssirtuin_cat_dom"/>
</dbReference>
<evidence type="ECO:0000256" key="2">
    <source>
        <dbReference type="ARBA" id="ARBA00006924"/>
    </source>
</evidence>
<dbReference type="FunCoup" id="F8Q082">
    <property type="interactions" value="219"/>
</dbReference>
<protein>
    <recommendedName>
        <fullName evidence="8">NAD-dependent protein deacetylase</fullName>
        <ecNumber evidence="8">2.3.1.286</ecNumber>
    </recommendedName>
</protein>
<gene>
    <name evidence="15" type="ORF">SERLA73DRAFT_183617</name>
</gene>
<organism evidence="16">
    <name type="scientific">Serpula lacrymans var. lacrymans (strain S7.3)</name>
    <name type="common">Dry rot fungus</name>
    <dbReference type="NCBI Taxonomy" id="936435"/>
    <lineage>
        <taxon>Eukaryota</taxon>
        <taxon>Fungi</taxon>
        <taxon>Dikarya</taxon>
        <taxon>Basidiomycota</taxon>
        <taxon>Agaricomycotina</taxon>
        <taxon>Agaricomycetes</taxon>
        <taxon>Agaricomycetidae</taxon>
        <taxon>Boletales</taxon>
        <taxon>Coniophorineae</taxon>
        <taxon>Serpulaceae</taxon>
        <taxon>Serpula</taxon>
    </lineage>
</organism>
<dbReference type="AlphaFoldDB" id="F8Q082"/>
<dbReference type="InterPro" id="IPR029035">
    <property type="entry name" value="DHS-like_NAD/FAD-binding_dom"/>
</dbReference>
<feature type="binding site" evidence="10">
    <location>
        <begin position="52"/>
        <end position="54"/>
    </location>
    <ligand>
        <name>NAD(+)</name>
        <dbReference type="ChEBI" id="CHEBI:57540"/>
    </ligand>
</feature>
<evidence type="ECO:0000256" key="6">
    <source>
        <dbReference type="ARBA" id="ARBA00023027"/>
    </source>
</evidence>
<feature type="binding site" evidence="11 12">
    <location>
        <position position="176"/>
    </location>
    <ligand>
        <name>Zn(2+)</name>
        <dbReference type="ChEBI" id="CHEBI:29105"/>
    </ligand>
</feature>
<feature type="domain" description="Deacetylase sirtuin-type" evidence="14">
    <location>
        <begin position="14"/>
        <end position="273"/>
    </location>
</feature>
<feature type="binding site" evidence="11 12">
    <location>
        <position position="152"/>
    </location>
    <ligand>
        <name>Zn(2+)</name>
        <dbReference type="ChEBI" id="CHEBI:29105"/>
    </ligand>
</feature>
<dbReference type="GO" id="GO:0070403">
    <property type="term" value="F:NAD+ binding"/>
    <property type="evidence" value="ECO:0007669"/>
    <property type="project" value="UniProtKB-UniRule"/>
</dbReference>
<dbReference type="STRING" id="936435.F8Q082"/>
<dbReference type="Gene3D" id="3.40.50.1220">
    <property type="entry name" value="TPP-binding domain"/>
    <property type="match status" value="1"/>
</dbReference>
<evidence type="ECO:0000256" key="8">
    <source>
        <dbReference type="PIRNR" id="PIRNR037938"/>
    </source>
</evidence>
<dbReference type="PANTHER" id="PTHR11085:SF6">
    <property type="entry name" value="NAD-DEPENDENT PROTEIN DEACETYLASE SIRTUIN-2"/>
    <property type="match status" value="1"/>
</dbReference>
<feature type="binding site" evidence="11 12">
    <location>
        <position position="179"/>
    </location>
    <ligand>
        <name>Zn(2+)</name>
        <dbReference type="ChEBI" id="CHEBI:29105"/>
    </ligand>
</feature>
<dbReference type="GO" id="GO:0008270">
    <property type="term" value="F:zinc ion binding"/>
    <property type="evidence" value="ECO:0007669"/>
    <property type="project" value="UniProtKB-UniRule"/>
</dbReference>
<proteinExistence type="inferred from homology"/>
<dbReference type="eggNOG" id="KOG2682">
    <property type="taxonomic scope" value="Eukaryota"/>
</dbReference>
<dbReference type="HOGENOM" id="CLU_023643_0_0_1"/>
<evidence type="ECO:0000256" key="7">
    <source>
        <dbReference type="ARBA" id="ARBA00023128"/>
    </source>
</evidence>
<dbReference type="PROSITE" id="PS50305">
    <property type="entry name" value="SIRTUIN"/>
    <property type="match status" value="1"/>
</dbReference>
<keyword evidence="7" id="KW-0496">Mitochondrion</keyword>
<keyword evidence="5 8" id="KW-0862">Zinc</keyword>
<dbReference type="OMA" id="ATHSCID"/>
<feature type="active site" description="Proton acceptor" evidence="9 12">
    <location>
        <position position="144"/>
    </location>
</feature>
<dbReference type="InParanoid" id="F8Q082"/>
<dbReference type="EMBL" id="GL945481">
    <property type="protein sequence ID" value="EGN98554.1"/>
    <property type="molecule type" value="Genomic_DNA"/>
</dbReference>
<evidence type="ECO:0000313" key="15">
    <source>
        <dbReference type="EMBL" id="EGN98554.1"/>
    </source>
</evidence>
<accession>F8Q082</accession>
<dbReference type="GO" id="GO:0017136">
    <property type="term" value="F:histone deacetylase activity, NAD-dependent"/>
    <property type="evidence" value="ECO:0007669"/>
    <property type="project" value="InterPro"/>
</dbReference>
<dbReference type="GO" id="GO:0005634">
    <property type="term" value="C:nucleus"/>
    <property type="evidence" value="ECO:0007669"/>
    <property type="project" value="TreeGrafter"/>
</dbReference>
<evidence type="ECO:0000256" key="1">
    <source>
        <dbReference type="ARBA" id="ARBA00004173"/>
    </source>
</evidence>
<dbReference type="Proteomes" id="UP000008063">
    <property type="component" value="Unassembled WGS sequence"/>
</dbReference>
<evidence type="ECO:0000256" key="5">
    <source>
        <dbReference type="ARBA" id="ARBA00022833"/>
    </source>
</evidence>
<comment type="subcellular location">
    <subcellularLocation>
        <location evidence="1">Mitochondrion</location>
    </subcellularLocation>
</comment>
<evidence type="ECO:0000259" key="14">
    <source>
        <dbReference type="PROSITE" id="PS50305"/>
    </source>
</evidence>
<evidence type="ECO:0000256" key="4">
    <source>
        <dbReference type="ARBA" id="ARBA00022723"/>
    </source>
</evidence>
<evidence type="ECO:0000256" key="10">
    <source>
        <dbReference type="PIRSR" id="PIRSR037938-2"/>
    </source>
</evidence>
<dbReference type="EC" id="2.3.1.286" evidence="8"/>
<sequence length="366" mass="40942">MSNKPTYAQDETPRLLDGNNLKAIAKYMKSDSCRNVFVMTGAGISTSAGIPDFRTPGTGLYSNLAKLKLPYAEAVFELKFFRKNPYPFYVVAKELWPGRYRPTLAHAFIKVLHTKNLLHTSFTQNVDMLERRAGVPPEKIIEAHGSYATQTCIDCKKPYDSAKMKEAIKKLTPPQCEKCKGYVKSDIVFFGEAMPSAFHNSIHRLRNADLLIVMGTSLQVYPFAALVDLVPPDCPRLLLNMDKVGKFGRPDDVVCLGKCDDLVKELCRELGWEKELDDVWEATADCIDWEEDVVPLDKSRKKTVDKELEKITSGIEKSLDLTEKSSTAEIEEQVDDNSGSGPDSPRRSDKDSVHEPDSPTSVEGKL</sequence>
<dbReference type="InterPro" id="IPR050134">
    <property type="entry name" value="NAD-dep_sirtuin_deacylases"/>
</dbReference>
<dbReference type="InterPro" id="IPR003000">
    <property type="entry name" value="Sirtuin"/>
</dbReference>
<dbReference type="GO" id="GO:0005739">
    <property type="term" value="C:mitochondrion"/>
    <property type="evidence" value="ECO:0007669"/>
    <property type="project" value="UniProtKB-SubCell"/>
</dbReference>
<feature type="binding site" evidence="10">
    <location>
        <begin position="42"/>
        <end position="46"/>
    </location>
    <ligand>
        <name>NAD(+)</name>
        <dbReference type="ChEBI" id="CHEBI:57540"/>
    </ligand>
</feature>
<evidence type="ECO:0000256" key="9">
    <source>
        <dbReference type="PIRSR" id="PIRSR037938-1"/>
    </source>
</evidence>
<evidence type="ECO:0000256" key="12">
    <source>
        <dbReference type="PROSITE-ProRule" id="PRU00236"/>
    </source>
</evidence>
<evidence type="ECO:0000313" key="16">
    <source>
        <dbReference type="Proteomes" id="UP000008063"/>
    </source>
</evidence>
<feature type="region of interest" description="Disordered" evidence="13">
    <location>
        <begin position="321"/>
        <end position="366"/>
    </location>
</feature>
<evidence type="ECO:0000256" key="11">
    <source>
        <dbReference type="PIRSR" id="PIRSR037938-3"/>
    </source>
</evidence>
<keyword evidence="3 8" id="KW-0808">Transferase</keyword>
<feature type="binding site" evidence="10">
    <location>
        <begin position="240"/>
        <end position="242"/>
    </location>
    <ligand>
        <name>NAD(+)</name>
        <dbReference type="ChEBI" id="CHEBI:57540"/>
    </ligand>
</feature>
<evidence type="ECO:0000256" key="3">
    <source>
        <dbReference type="ARBA" id="ARBA00022679"/>
    </source>
</evidence>
<evidence type="ECO:0000256" key="13">
    <source>
        <dbReference type="SAM" id="MobiDB-lite"/>
    </source>
</evidence>
<comment type="catalytic activity">
    <reaction evidence="8">
        <text>N(6)-acetyl-L-lysyl-[protein] + NAD(+) + H2O = 2''-O-acetyl-ADP-D-ribose + nicotinamide + L-lysyl-[protein]</text>
        <dbReference type="Rhea" id="RHEA:43636"/>
        <dbReference type="Rhea" id="RHEA-COMP:9752"/>
        <dbReference type="Rhea" id="RHEA-COMP:10731"/>
        <dbReference type="ChEBI" id="CHEBI:15377"/>
        <dbReference type="ChEBI" id="CHEBI:17154"/>
        <dbReference type="ChEBI" id="CHEBI:29969"/>
        <dbReference type="ChEBI" id="CHEBI:57540"/>
        <dbReference type="ChEBI" id="CHEBI:61930"/>
        <dbReference type="ChEBI" id="CHEBI:83767"/>
        <dbReference type="EC" id="2.3.1.286"/>
    </reaction>
</comment>
<feature type="binding site" evidence="11 12">
    <location>
        <position position="155"/>
    </location>
    <ligand>
        <name>Zn(2+)</name>
        <dbReference type="ChEBI" id="CHEBI:29105"/>
    </ligand>
</feature>
<dbReference type="SUPFAM" id="SSF52467">
    <property type="entry name" value="DHS-like NAD/FAD-binding domain"/>
    <property type="match status" value="1"/>
</dbReference>
<keyword evidence="16" id="KW-1185">Reference proteome</keyword>
<feature type="binding site" evidence="10">
    <location>
        <position position="259"/>
    </location>
    <ligand>
        <name>NAD(+)</name>
        <dbReference type="ChEBI" id="CHEBI:57540"/>
    </ligand>
</feature>
<dbReference type="OrthoDB" id="420264at2759"/>